<evidence type="ECO:0000313" key="6">
    <source>
        <dbReference type="Proteomes" id="UP001162889"/>
    </source>
</evidence>
<dbReference type="InterPro" id="IPR000873">
    <property type="entry name" value="AMP-dep_synth/lig_dom"/>
</dbReference>
<dbReference type="PANTHER" id="PTHR45527">
    <property type="entry name" value="NONRIBOSOMAL PEPTIDE SYNTHETASE"/>
    <property type="match status" value="1"/>
</dbReference>
<dbReference type="Proteomes" id="UP001162889">
    <property type="component" value="Unassembled WGS sequence"/>
</dbReference>
<evidence type="ECO:0000313" key="5">
    <source>
        <dbReference type="EMBL" id="MCP2012794.1"/>
    </source>
</evidence>
<dbReference type="InterPro" id="IPR009081">
    <property type="entry name" value="PP-bd_ACP"/>
</dbReference>
<dbReference type="PROSITE" id="PS00012">
    <property type="entry name" value="PHOSPHOPANTETHEINE"/>
    <property type="match status" value="2"/>
</dbReference>
<dbReference type="SUPFAM" id="SSF47336">
    <property type="entry name" value="ACP-like"/>
    <property type="match status" value="3"/>
</dbReference>
<evidence type="ECO:0000256" key="2">
    <source>
        <dbReference type="ARBA" id="ARBA00022450"/>
    </source>
</evidence>
<dbReference type="SUPFAM" id="SSF52777">
    <property type="entry name" value="CoA-dependent acyltransferases"/>
    <property type="match status" value="4"/>
</dbReference>
<dbReference type="InterPro" id="IPR020806">
    <property type="entry name" value="PKS_PP-bd"/>
</dbReference>
<dbReference type="RefSeq" id="WP_416053886.1">
    <property type="nucleotide sequence ID" value="NZ_JALJZU010000033.1"/>
</dbReference>
<proteinExistence type="predicted"/>
<keyword evidence="6" id="KW-1185">Reference proteome</keyword>
<dbReference type="Gene3D" id="3.30.300.30">
    <property type="match status" value="3"/>
</dbReference>
<evidence type="ECO:0000256" key="3">
    <source>
        <dbReference type="ARBA" id="ARBA00022553"/>
    </source>
</evidence>
<dbReference type="SMART" id="SM00823">
    <property type="entry name" value="PKS_PP"/>
    <property type="match status" value="3"/>
</dbReference>
<dbReference type="InterPro" id="IPR010071">
    <property type="entry name" value="AA_adenyl_dom"/>
</dbReference>
<dbReference type="InterPro" id="IPR023213">
    <property type="entry name" value="CAT-like_dom_sf"/>
</dbReference>
<gene>
    <name evidence="5" type="ORF">L1274_006565</name>
</gene>
<dbReference type="InterPro" id="IPR020845">
    <property type="entry name" value="AMP-binding_CS"/>
</dbReference>
<keyword evidence="3" id="KW-0597">Phosphoprotein</keyword>
<dbReference type="Pfam" id="PF13193">
    <property type="entry name" value="AMP-binding_C"/>
    <property type="match status" value="3"/>
</dbReference>
<dbReference type="PROSITE" id="PS00455">
    <property type="entry name" value="AMP_BINDING"/>
    <property type="match status" value="3"/>
</dbReference>
<dbReference type="InterPro" id="IPR006162">
    <property type="entry name" value="Ppantetheine_attach_site"/>
</dbReference>
<dbReference type="InterPro" id="IPR045851">
    <property type="entry name" value="AMP-bd_C_sf"/>
</dbReference>
<dbReference type="CDD" id="cd17646">
    <property type="entry name" value="A_NRPS_AB3403-like"/>
    <property type="match status" value="1"/>
</dbReference>
<comment type="cofactor">
    <cofactor evidence="1">
        <name>pantetheine 4'-phosphate</name>
        <dbReference type="ChEBI" id="CHEBI:47942"/>
    </cofactor>
</comment>
<dbReference type="InterPro" id="IPR042099">
    <property type="entry name" value="ANL_N_sf"/>
</dbReference>
<organism evidence="5 6">
    <name type="scientific">Duganella violaceipulchra</name>
    <dbReference type="NCBI Taxonomy" id="2849652"/>
    <lineage>
        <taxon>Bacteria</taxon>
        <taxon>Pseudomonadati</taxon>
        <taxon>Pseudomonadota</taxon>
        <taxon>Betaproteobacteria</taxon>
        <taxon>Burkholderiales</taxon>
        <taxon>Oxalobacteraceae</taxon>
        <taxon>Telluria group</taxon>
        <taxon>Duganella</taxon>
    </lineage>
</organism>
<feature type="domain" description="Carrier" evidence="4">
    <location>
        <begin position="2551"/>
        <end position="2626"/>
    </location>
</feature>
<reference evidence="5" key="1">
    <citation type="submission" date="2022-03" db="EMBL/GenBank/DDBJ databases">
        <title>Genome Encyclopedia of Bacteria and Archaea VI: Functional Genomics of Type Strains.</title>
        <authorList>
            <person name="Whitman W."/>
        </authorList>
    </citation>
    <scope>NUCLEOTIDE SEQUENCE</scope>
    <source>
        <strain evidence="5">HSC-15S17</strain>
    </source>
</reference>
<dbReference type="EMBL" id="JALJZU010000033">
    <property type="protein sequence ID" value="MCP2012794.1"/>
    <property type="molecule type" value="Genomic_DNA"/>
</dbReference>
<dbReference type="SUPFAM" id="SSF56801">
    <property type="entry name" value="Acetyl-CoA synthetase-like"/>
    <property type="match status" value="3"/>
</dbReference>
<dbReference type="Gene3D" id="3.30.559.30">
    <property type="entry name" value="Nonribosomal peptide synthetase, condensation domain"/>
    <property type="match status" value="2"/>
</dbReference>
<name>A0ABT1GUV4_9BURK</name>
<dbReference type="Pfam" id="PF00668">
    <property type="entry name" value="Condensation"/>
    <property type="match status" value="2"/>
</dbReference>
<dbReference type="Pfam" id="PF00501">
    <property type="entry name" value="AMP-binding"/>
    <property type="match status" value="3"/>
</dbReference>
<dbReference type="NCBIfam" id="NF003417">
    <property type="entry name" value="PRK04813.1"/>
    <property type="match status" value="3"/>
</dbReference>
<dbReference type="InterPro" id="IPR025110">
    <property type="entry name" value="AMP-bd_C"/>
</dbReference>
<accession>A0ABT1GUV4</accession>
<keyword evidence="2" id="KW-0596">Phosphopantetheine</keyword>
<dbReference type="CDD" id="cd19531">
    <property type="entry name" value="LCL_NRPS-like"/>
    <property type="match status" value="2"/>
</dbReference>
<evidence type="ECO:0000259" key="4">
    <source>
        <dbReference type="PROSITE" id="PS50075"/>
    </source>
</evidence>
<dbReference type="Gene3D" id="3.40.50.980">
    <property type="match status" value="4"/>
</dbReference>
<dbReference type="Pfam" id="PF00550">
    <property type="entry name" value="PP-binding"/>
    <property type="match status" value="3"/>
</dbReference>
<dbReference type="PANTHER" id="PTHR45527:SF1">
    <property type="entry name" value="FATTY ACID SYNTHASE"/>
    <property type="match status" value="1"/>
</dbReference>
<dbReference type="NCBIfam" id="TIGR01733">
    <property type="entry name" value="AA-adenyl-dom"/>
    <property type="match status" value="3"/>
</dbReference>
<dbReference type="PROSITE" id="PS50075">
    <property type="entry name" value="CARRIER"/>
    <property type="match status" value="3"/>
</dbReference>
<dbReference type="Gene3D" id="1.10.1200.10">
    <property type="entry name" value="ACP-like"/>
    <property type="match status" value="3"/>
</dbReference>
<sequence length="2661" mass="286590">HMLADSAPAAVLTQRSLLDTLPAGAAALAIDDAAEAAAIAARADVNPDPAALGLHAGHLAYIIYTSGSTGLPKGVMVEHANLLNFLHSMRQAPGIAQDDVVLSVTSVSFDIAALELYLPLMVGARIILAVAAAAADPRQLAALLQTHHVSLMQATPSTWRMLLAHGWPAGAESLKVLCGGEALPADLLQQLLRHVPAVWNLYGPTETTVWSTLRRLAAADPRPSIGRPIANTQVYLLDRHMEPVPQGVAGELYIGGHGVARGYLNRPELTAERFVNHPFSATAGARLYRTGDLARYLADGDIEYLGRNDFQLKLRGFRIEPGEIETALAALPGVSAALVVAREDLPGDVRLVAYIVAESALDGAHLRAALAGTLPDYMVPAHFVALERLPLTANGKLDRSRLPAPDLDHADDGAHVAPATPTETALAALWSEVLQRERIGSTDDFFHLGGHSLLAVQLTAKVRARFGLDFPLRALFDAPTVAAMARRITLLRADGAGAAGPSITPVDRTAALPLSYAQKRFWFLEQYAAGQGYYSAPLALTLNGPLALAVFRRVFATLIARHEPLRTVFVQEDGVPRQRILPALTLDLPLIDLSMLEAAPREAAIRQHIAAEAATPFDLAAGPLLRTRLLKRRDDEHVFLLTLHHILYDGWSMGVLVDEFTRLYAAFSAGRDSPLAPLPIQYADYTWWEQQQLSGVHLAQQLDYWKQELAGAPALLALPTDRPRPPRMGHDGASHRLLLPPALAARLAALGRRHQATLFMVLSGVYNVLLHRYTGQDDLCIGALSANRPAQTESLIGIFVNIIALRSTITADDTFETLLARTRDKLLAAYDMRMPFELLLHHVATERSGAYLPFAQVALNFRSEFDPQAIVQHGGAGGLAITGQHAGSVTHAHFDLKLEMALETAGLRIDIEYSTELFDAATIERMAGHFAQLLEGVAADPAQPLRTLPMLSAQEQRQLLVDFNDTATAYPPQLLVHQLFEAQAQASPDAVALRCADQQLSYGELNGRANQLAHRLRSLGVGPEILVGVCAERSPEMVIALLAVLKAGGAYVPLDPGNPPARLAHMLDDASPALVLAQQHLLACLPPAAPVLLLDAPAPQHYPSDNPRVLNRPTDLAYVIYTSGSTGLPKGAMNQHDGVVNRLLWAQQQFALQADDRVLQKTPFGFDVSVWEFFLPLLAGAQLVLARPEGHQDPLYLAQLIEQCGITVLHFVPSMLHTFIEQAPAASCRSIRHLLCSGEALPHALQARVRAALPALALHNLYGPTEAAVDVTYWHCADSGETGPVPIGRPIANTRIHILDAGLQPVPIGVAGQLHIGGVQVGRGYLNRPELTAERFIADPFSDRPGERLYQTGDLGRWLPDGGIEYLGRNDFQLKIRGFRIELGEIEARLAACDGVREAVVVARDDSPGERRLVAYLVAEAGAQESAAALDPATLRAALATRLADYMLPAAYVVLAALPLTPNGKLDRNALPAPGQDAVAARRYQAPQGPAETMLAAVWAELLGLEQVGRDDHFFELGGHSLLAVQVVSRLRQQSGAELALRELFAHPTLSALAAVLEHAQRNQHDQHGAPLAAITPTGREQAPPLSLAQQRLWFLAQLDAAAGAAYHLPAALRLRGALDLPALRATLDRLVARHESLRTTFVERDGAPVQAIAAAGHGFALSLHDLRALPGHEQDAAVARLRADEAAQAFDLAAGPLVRGRLLQLADDEHVLLLTQHHIISDGWSIGIMVREVSALYAAFSQGLPDPLPAPSIQYADYAAWQRQWLSGAVLQQQAGWWRAHLDGAPALLALPTDRPRPAVQRYAGASVALTLPAALSAELRALAGRHGATLFMTMLAGWAALLARLGGQDDIVVGTPVANRQRREVEDVIGFFVNTLALRVRLHDDPSVSELLQQVAHTALDAYAHQDLPFEQVVEALQPVRSMSHSPLFQTMLTWNNAPAGALLLPGLQLAALPAEQLSAQFDLALTLADDGVVIGGHIDYATDLFEHASVERIAGHFQTLLAAMTADPRQRVGALALLTPDQRHQLLTGFNASGADYPRDQLLHQAFEAQAATRPDAIALVCEGHSLSYGQLNRRANQLAHHLLARGVRPDDRVAVCLERGLELVAALLAILKAGAAYMPLDPAYPAERIAHMLADSAPAAVLTQRSLLQAAAPLRTETATPQLVCIDDPAIGASAPAHDPAPDALGLRAGHLAYLIYTSGSTGLPKGVMIEHRNACNMVAWARDHFTPAQLARTLFCTSINFDLAVYEMFVPLSAGGTLVIARDILDDTLELDGVTHINTVPSTIATLAGRGRIPASVRSINLAGEALKRELVETLFASTEVEQVANLYGPSETTTYSTWIAMHRDHGFQPYIGRPLANTQVYLLDSRLAPVPLGVAGELYIGGAGVARGYLNRPQLTAERFIADPFSDDPDARLYKTGDLGRYAADGNIEYLGRNDFQVKLRGFRIELGEIESALAACDGVREAVVAAREDQPGDQRLVAYLLAHQGATLDAARLRAALAATLPGYMVPAAFVTLAAYPRTPNGKLDRIALPAPDHSAVATRTYAAPQGPDETVLATIWAELLGLERIGRHDHFFELGGHSLLALQLMSRIREQCEVTIPLRSLFDAPVFHQFSATVTAAQIARFADHDIDSLSQKLDGLSETQLLALLSEGFSNE</sequence>
<feature type="non-terminal residue" evidence="5">
    <location>
        <position position="1"/>
    </location>
</feature>
<dbReference type="InterPro" id="IPR001242">
    <property type="entry name" value="Condensation_dom"/>
</dbReference>
<dbReference type="Gene3D" id="2.30.38.10">
    <property type="entry name" value="Luciferase, Domain 3"/>
    <property type="match status" value="2"/>
</dbReference>
<feature type="domain" description="Carrier" evidence="4">
    <location>
        <begin position="417"/>
        <end position="492"/>
    </location>
</feature>
<protein>
    <submittedName>
        <fullName evidence="5">Amino acid adenylation domain-containing protein</fullName>
    </submittedName>
</protein>
<dbReference type="InterPro" id="IPR036736">
    <property type="entry name" value="ACP-like_sf"/>
</dbReference>
<evidence type="ECO:0000256" key="1">
    <source>
        <dbReference type="ARBA" id="ARBA00001957"/>
    </source>
</evidence>
<feature type="domain" description="Carrier" evidence="4">
    <location>
        <begin position="1486"/>
        <end position="1561"/>
    </location>
</feature>
<dbReference type="Gene3D" id="3.30.559.10">
    <property type="entry name" value="Chloramphenicol acetyltransferase-like domain"/>
    <property type="match status" value="2"/>
</dbReference>
<comment type="caution">
    <text evidence="5">The sequence shown here is derived from an EMBL/GenBank/DDBJ whole genome shotgun (WGS) entry which is preliminary data.</text>
</comment>
<dbReference type="Gene3D" id="3.40.50.12780">
    <property type="entry name" value="N-terminal domain of ligase-like"/>
    <property type="match status" value="1"/>
</dbReference>